<dbReference type="GO" id="GO:0006412">
    <property type="term" value="P:translation"/>
    <property type="evidence" value="ECO:0007669"/>
    <property type="project" value="UniProtKB-UniRule"/>
</dbReference>
<evidence type="ECO:0000256" key="6">
    <source>
        <dbReference type="SAM" id="MobiDB-lite"/>
    </source>
</evidence>
<evidence type="ECO:0000256" key="4">
    <source>
        <dbReference type="HAMAP-Rule" id="MF_01363"/>
    </source>
</evidence>
<proteinExistence type="inferred from homology"/>
<dbReference type="GO" id="GO:0019843">
    <property type="term" value="F:rRNA binding"/>
    <property type="evidence" value="ECO:0007669"/>
    <property type="project" value="UniProtKB-UniRule"/>
</dbReference>
<dbReference type="NCBIfam" id="TIGR00061">
    <property type="entry name" value="L21"/>
    <property type="match status" value="1"/>
</dbReference>
<evidence type="ECO:0000313" key="8">
    <source>
        <dbReference type="EMBL" id="NHK29500.1"/>
    </source>
</evidence>
<keyword evidence="4 5" id="KW-0699">rRNA-binding</keyword>
<organism evidence="7 9">
    <name type="scientific">Aquisalinus luteolus</name>
    <dbReference type="NCBI Taxonomy" id="1566827"/>
    <lineage>
        <taxon>Bacteria</taxon>
        <taxon>Pseudomonadati</taxon>
        <taxon>Pseudomonadota</taxon>
        <taxon>Alphaproteobacteria</taxon>
        <taxon>Parvularculales</taxon>
        <taxon>Parvularculaceae</taxon>
        <taxon>Aquisalinus</taxon>
    </lineage>
</organism>
<protein>
    <recommendedName>
        <fullName evidence="4">Large ribosomal subunit protein bL21</fullName>
    </recommendedName>
</protein>
<dbReference type="Gene3D" id="1.10.150.20">
    <property type="entry name" value="5' to 3' exonuclease, C-terminal subdomain"/>
    <property type="match status" value="1"/>
</dbReference>
<comment type="function">
    <text evidence="4 5">This protein binds to 23S rRNA in the presence of protein L20.</text>
</comment>
<dbReference type="GO" id="GO:0005737">
    <property type="term" value="C:cytoplasm"/>
    <property type="evidence" value="ECO:0007669"/>
    <property type="project" value="UniProtKB-ARBA"/>
</dbReference>
<feature type="region of interest" description="Disordered" evidence="6">
    <location>
        <begin position="107"/>
        <end position="132"/>
    </location>
</feature>
<feature type="compositionally biased region" description="Basic residues" evidence="6">
    <location>
        <begin position="108"/>
        <end position="122"/>
    </location>
</feature>
<name>A0A8J3AAF6_9PROT</name>
<comment type="similarity">
    <text evidence="1 4 5">Belongs to the bacterial ribosomal protein bL21 family.</text>
</comment>
<dbReference type="Proteomes" id="UP000621856">
    <property type="component" value="Unassembled WGS sequence"/>
</dbReference>
<evidence type="ECO:0000256" key="1">
    <source>
        <dbReference type="ARBA" id="ARBA00008563"/>
    </source>
</evidence>
<evidence type="ECO:0000256" key="2">
    <source>
        <dbReference type="ARBA" id="ARBA00022980"/>
    </source>
</evidence>
<dbReference type="NCBIfam" id="NF008916">
    <property type="entry name" value="PRK12278.1-4"/>
    <property type="match status" value="1"/>
</dbReference>
<keyword evidence="10" id="KW-1185">Reference proteome</keyword>
<dbReference type="HAMAP" id="MF_01363">
    <property type="entry name" value="Ribosomal_bL21"/>
    <property type="match status" value="1"/>
</dbReference>
<dbReference type="EMBL" id="BMGZ01000005">
    <property type="protein sequence ID" value="GGI01755.1"/>
    <property type="molecule type" value="Genomic_DNA"/>
</dbReference>
<evidence type="ECO:0000313" key="7">
    <source>
        <dbReference type="EMBL" id="GGI01755.1"/>
    </source>
</evidence>
<dbReference type="SUPFAM" id="SSF141091">
    <property type="entry name" value="L21p-like"/>
    <property type="match status" value="1"/>
</dbReference>
<dbReference type="GO" id="GO:0005840">
    <property type="term" value="C:ribosome"/>
    <property type="evidence" value="ECO:0007669"/>
    <property type="project" value="UniProtKB-KW"/>
</dbReference>
<dbReference type="InterPro" id="IPR028909">
    <property type="entry name" value="bL21-like"/>
</dbReference>
<dbReference type="RefSeq" id="WP_155142594.1">
    <property type="nucleotide sequence ID" value="NZ_BMGZ01000005.1"/>
</dbReference>
<evidence type="ECO:0000313" key="10">
    <source>
        <dbReference type="Proteomes" id="UP000818603"/>
    </source>
</evidence>
<comment type="caution">
    <text evidence="7">The sequence shown here is derived from an EMBL/GenBank/DDBJ whole genome shotgun (WGS) entry which is preliminary data.</text>
</comment>
<accession>A0A8J3AAF6</accession>
<dbReference type="EMBL" id="VCJR02000005">
    <property type="protein sequence ID" value="NHK29500.1"/>
    <property type="molecule type" value="Genomic_DNA"/>
</dbReference>
<dbReference type="PANTHER" id="PTHR21349">
    <property type="entry name" value="50S RIBOSOMAL PROTEIN L21"/>
    <property type="match status" value="1"/>
</dbReference>
<evidence type="ECO:0000256" key="3">
    <source>
        <dbReference type="ARBA" id="ARBA00023274"/>
    </source>
</evidence>
<comment type="subunit">
    <text evidence="4">Part of the 50S ribosomal subunit. Contacts protein L20.</text>
</comment>
<gene>
    <name evidence="4 7" type="primary">rplU</name>
    <name evidence="8" type="ORF">FF098_016435</name>
    <name evidence="7" type="ORF">GCM10011355_33140</name>
</gene>
<dbReference type="GO" id="GO:0003735">
    <property type="term" value="F:structural constituent of ribosome"/>
    <property type="evidence" value="ECO:0007669"/>
    <property type="project" value="InterPro"/>
</dbReference>
<keyword evidence="3 4" id="KW-0687">Ribonucleoprotein</keyword>
<dbReference type="Pfam" id="PF00829">
    <property type="entry name" value="Ribosomal_L21p"/>
    <property type="match status" value="1"/>
</dbReference>
<reference evidence="7" key="1">
    <citation type="journal article" date="2014" name="Int. J. Syst. Evol. Microbiol.">
        <title>Complete genome sequence of Corynebacterium casei LMG S-19264T (=DSM 44701T), isolated from a smear-ripened cheese.</title>
        <authorList>
            <consortium name="US DOE Joint Genome Institute (JGI-PGF)"/>
            <person name="Walter F."/>
            <person name="Albersmeier A."/>
            <person name="Kalinowski J."/>
            <person name="Ruckert C."/>
        </authorList>
    </citation>
    <scope>NUCLEOTIDE SEQUENCE</scope>
    <source>
        <strain evidence="7">CGMCC 1.14984</strain>
    </source>
</reference>
<keyword evidence="2 4" id="KW-0689">Ribosomal protein</keyword>
<dbReference type="GO" id="GO:1990904">
    <property type="term" value="C:ribonucleoprotein complex"/>
    <property type="evidence" value="ECO:0007669"/>
    <property type="project" value="UniProtKB-KW"/>
</dbReference>
<dbReference type="AlphaFoldDB" id="A0A8J3AAF6"/>
<reference evidence="7" key="3">
    <citation type="submission" date="2020-09" db="EMBL/GenBank/DDBJ databases">
        <authorList>
            <person name="Sun Q."/>
            <person name="Zhou Y."/>
        </authorList>
    </citation>
    <scope>NUCLEOTIDE SEQUENCE</scope>
    <source>
        <strain evidence="7">CGMCC 1.14984</strain>
    </source>
</reference>
<sequence>MYAVVKTGGKQYRVAQNDVIKVERLDGDAGDTITLEEVIMVGNGSDVKVGVPKVDGASVAAEILEQARSKKITVFKKRRRQNYRRKAGHRQHLTVLRITDILTDGAKPAKKAASKPAAKKAAPKADNTPKDVAETPAVATEAADFKDDIALIGGVGPKLKEKLTGYGITSLKQIAEMDDAAVAKMDEELSLGGRPTRDEWVEQAQELVAGKPPRAKVDQRAADKE</sequence>
<dbReference type="PANTHER" id="PTHR21349:SF0">
    <property type="entry name" value="LARGE RIBOSOMAL SUBUNIT PROTEIN BL21M"/>
    <property type="match status" value="1"/>
</dbReference>
<dbReference type="InterPro" id="IPR001787">
    <property type="entry name" value="Ribosomal_bL21"/>
</dbReference>
<evidence type="ECO:0000256" key="5">
    <source>
        <dbReference type="RuleBase" id="RU000562"/>
    </source>
</evidence>
<evidence type="ECO:0000313" key="9">
    <source>
        <dbReference type="Proteomes" id="UP000621856"/>
    </source>
</evidence>
<reference evidence="8 10" key="2">
    <citation type="submission" date="2020-02" db="EMBL/GenBank/DDBJ databases">
        <title>Genome sequence of Parvularcula flava strain NH6-79.</title>
        <authorList>
            <person name="Abdul Karim M.H."/>
            <person name="Lam M.Q."/>
            <person name="Chen S.J."/>
            <person name="Yahya A."/>
            <person name="Shahir S."/>
            <person name="Shamsir M.S."/>
            <person name="Chong C.S."/>
        </authorList>
    </citation>
    <scope>NUCLEOTIDE SEQUENCE [LARGE SCALE GENOMIC DNA]</scope>
    <source>
        <strain evidence="8 10">NH6-79</strain>
    </source>
</reference>
<dbReference type="Proteomes" id="UP000818603">
    <property type="component" value="Unassembled WGS sequence"/>
</dbReference>
<dbReference type="InterPro" id="IPR036164">
    <property type="entry name" value="bL21-like_sf"/>
</dbReference>
<keyword evidence="4 5" id="KW-0694">RNA-binding</keyword>